<evidence type="ECO:0000313" key="3">
    <source>
        <dbReference type="Proteomes" id="UP000008068"/>
    </source>
</evidence>
<name>G0MFP4_CAEBE</name>
<sequence>MKMLIGLGIFLMLLAPQTPASFVLNCTSTPQQIEDMEYGKNLDRKMFAHDFQVANMNQLKYSPALAKHASDFKSCADLKKQGATYRIDGYSNKKAFIAVKLYAEFLKIEKPLPQWIDEGYNPKQTSFVRCYISDLCTRSAWMIHDGEESEAAGEMMFFDIYGPWKYFSEGDIGHGPPGYMCRYGHKDGLCQEKGSKCV</sequence>
<protein>
    <recommendedName>
        <fullName evidence="4">SCP domain-containing protein</fullName>
    </recommendedName>
</protein>
<keyword evidence="3" id="KW-1185">Reference proteome</keyword>
<dbReference type="Proteomes" id="UP000008068">
    <property type="component" value="Unassembled WGS sequence"/>
</dbReference>
<organism evidence="3">
    <name type="scientific">Caenorhabditis brenneri</name>
    <name type="common">Nematode worm</name>
    <dbReference type="NCBI Taxonomy" id="135651"/>
    <lineage>
        <taxon>Eukaryota</taxon>
        <taxon>Metazoa</taxon>
        <taxon>Ecdysozoa</taxon>
        <taxon>Nematoda</taxon>
        <taxon>Chromadorea</taxon>
        <taxon>Rhabditida</taxon>
        <taxon>Rhabditina</taxon>
        <taxon>Rhabditomorpha</taxon>
        <taxon>Rhabditoidea</taxon>
        <taxon>Rhabditidae</taxon>
        <taxon>Peloderinae</taxon>
        <taxon>Caenorhabditis</taxon>
    </lineage>
</organism>
<evidence type="ECO:0008006" key="4">
    <source>
        <dbReference type="Google" id="ProtNLM"/>
    </source>
</evidence>
<dbReference type="AlphaFoldDB" id="G0MFP4"/>
<dbReference type="HOGENOM" id="CLU_119206_0_0_1"/>
<feature type="signal peptide" evidence="1">
    <location>
        <begin position="1"/>
        <end position="20"/>
    </location>
</feature>
<feature type="chain" id="PRO_5003403941" description="SCP domain-containing protein" evidence="1">
    <location>
        <begin position="21"/>
        <end position="198"/>
    </location>
</feature>
<keyword evidence="1" id="KW-0732">Signal</keyword>
<gene>
    <name evidence="2" type="ORF">CAEBREN_20863</name>
</gene>
<evidence type="ECO:0000313" key="2">
    <source>
        <dbReference type="EMBL" id="EGT54117.1"/>
    </source>
</evidence>
<evidence type="ECO:0000256" key="1">
    <source>
        <dbReference type="SAM" id="SignalP"/>
    </source>
</evidence>
<reference evidence="3" key="1">
    <citation type="submission" date="2011-07" db="EMBL/GenBank/DDBJ databases">
        <authorList>
            <consortium name="Caenorhabditis brenneri Sequencing and Analysis Consortium"/>
            <person name="Wilson R.K."/>
        </authorList>
    </citation>
    <scope>NUCLEOTIDE SEQUENCE [LARGE SCALE GENOMIC DNA]</scope>
    <source>
        <strain evidence="3">PB2801</strain>
    </source>
</reference>
<proteinExistence type="predicted"/>
<dbReference type="InParanoid" id="G0MFP4"/>
<dbReference type="EMBL" id="GL379792">
    <property type="protein sequence ID" value="EGT54117.1"/>
    <property type="molecule type" value="Genomic_DNA"/>
</dbReference>
<accession>G0MFP4</accession>